<gene>
    <name evidence="19" type="primary">epsE</name>
    <name evidence="19" type="ORF">GZH52_10055</name>
</gene>
<dbReference type="GO" id="GO:0015159">
    <property type="term" value="F:polysaccharide transmembrane transporter activity"/>
    <property type="evidence" value="ECO:0007669"/>
    <property type="project" value="InterPro"/>
</dbReference>
<evidence type="ECO:0000256" key="2">
    <source>
        <dbReference type="ARBA" id="ARBA00009450"/>
    </source>
</evidence>
<evidence type="ECO:0000256" key="5">
    <source>
        <dbReference type="ARBA" id="ARBA00022597"/>
    </source>
</evidence>
<evidence type="ECO:0000256" key="13">
    <source>
        <dbReference type="ARBA" id="ARBA00023237"/>
    </source>
</evidence>
<keyword evidence="6" id="KW-0812">Transmembrane</keyword>
<proteinExistence type="inferred from homology"/>
<feature type="domain" description="SLBB" evidence="18">
    <location>
        <begin position="112"/>
        <end position="194"/>
    </location>
</feature>
<evidence type="ECO:0000256" key="9">
    <source>
        <dbReference type="ARBA" id="ARBA00023065"/>
    </source>
</evidence>
<dbReference type="PANTHER" id="PTHR33619">
    <property type="entry name" value="POLYSACCHARIDE EXPORT PROTEIN GFCE-RELATED"/>
    <property type="match status" value="1"/>
</dbReference>
<dbReference type="Pfam" id="PF02563">
    <property type="entry name" value="Poly_export"/>
    <property type="match status" value="1"/>
</dbReference>
<sequence>MSKSVDRLYDRAFRVLLLSGALAGSVQAAQPDEYRLAPGDQIRVQVFQNPDLTLDARVGESGFISYPLVGKVKVGGLPLDGAEALLAAALKKGGYVQQPQVNIALLQVRGNQASVLGQVNRPGRFPLETANTTVTDLLAQAGGVAAGGADTVVLTGARDGKPFRTEIDVPAIYRASQGGSTGALVVQPGDVLFVDRAPVYYIYGEAQRPGAYRVERGMTLRQALAQGGGPTVRGTERSLKVERRAADGSFQALKLDMNAPIQPDDVIYVPESLF</sequence>
<comment type="similarity">
    <text evidence="2">Belongs to the BexD/CtrA/VexA family.</text>
</comment>
<feature type="chain" id="PRO_5025385006" evidence="15">
    <location>
        <begin position="29"/>
        <end position="274"/>
    </location>
</feature>
<dbReference type="GO" id="GO:0015288">
    <property type="term" value="F:porin activity"/>
    <property type="evidence" value="ECO:0007669"/>
    <property type="project" value="UniProtKB-KW"/>
</dbReference>
<evidence type="ECO:0000256" key="15">
    <source>
        <dbReference type="SAM" id="SignalP"/>
    </source>
</evidence>
<evidence type="ECO:0000256" key="6">
    <source>
        <dbReference type="ARBA" id="ARBA00022692"/>
    </source>
</evidence>
<protein>
    <submittedName>
        <fullName evidence="19">Polysaccharide export protein EpsE</fullName>
    </submittedName>
</protein>
<dbReference type="RefSeq" id="WP_163316323.1">
    <property type="nucleotide sequence ID" value="NZ_JAAGAA010000007.1"/>
</dbReference>
<keyword evidence="8" id="KW-0625">Polysaccharide transport</keyword>
<dbReference type="InterPro" id="IPR017478">
    <property type="entry name" value="Polysacc_export_EpsE"/>
</dbReference>
<dbReference type="InterPro" id="IPR049712">
    <property type="entry name" value="Poly_export"/>
</dbReference>
<keyword evidence="3" id="KW-0813">Transport</keyword>
<evidence type="ECO:0000256" key="3">
    <source>
        <dbReference type="ARBA" id="ARBA00022448"/>
    </source>
</evidence>
<dbReference type="NCBIfam" id="TIGR03028">
    <property type="entry name" value="EpsE"/>
    <property type="match status" value="1"/>
</dbReference>
<dbReference type="InterPro" id="IPR054765">
    <property type="entry name" value="SLBB_dom"/>
</dbReference>
<keyword evidence="5" id="KW-0762">Sugar transport</keyword>
<evidence type="ECO:0000256" key="1">
    <source>
        <dbReference type="ARBA" id="ARBA00004571"/>
    </source>
</evidence>
<keyword evidence="7 15" id="KW-0732">Signal</keyword>
<dbReference type="AlphaFoldDB" id="A0A6B2KSP9"/>
<feature type="signal peptide" evidence="15">
    <location>
        <begin position="1"/>
        <end position="28"/>
    </location>
</feature>
<evidence type="ECO:0000256" key="10">
    <source>
        <dbReference type="ARBA" id="ARBA00023114"/>
    </source>
</evidence>
<keyword evidence="4" id="KW-1134">Transmembrane beta strand</keyword>
<evidence type="ECO:0000313" key="19">
    <source>
        <dbReference type="EMBL" id="NDV13131.1"/>
    </source>
</evidence>
<reference evidence="19 20" key="1">
    <citation type="submission" date="2020-02" db="EMBL/GenBank/DDBJ databases">
        <authorList>
            <person name="Yang Z."/>
        </authorList>
    </citation>
    <scope>NUCLEOTIDE SEQUENCE [LARGE SCALE GENOMIC DNA]</scope>
    <source>
        <strain evidence="19 20">HX-7-9</strain>
    </source>
</reference>
<comment type="subcellular location">
    <subcellularLocation>
        <location evidence="1">Cell outer membrane</location>
        <topology evidence="1">Multi-pass membrane protein</topology>
    </subcellularLocation>
</comment>
<dbReference type="GO" id="GO:0046930">
    <property type="term" value="C:pore complex"/>
    <property type="evidence" value="ECO:0007669"/>
    <property type="project" value="UniProtKB-KW"/>
</dbReference>
<keyword evidence="13" id="KW-0998">Cell outer membrane</keyword>
<evidence type="ECO:0000259" key="16">
    <source>
        <dbReference type="Pfam" id="PF02563"/>
    </source>
</evidence>
<name>A0A6B2KSP9_9NEIS</name>
<keyword evidence="14" id="KW-0449">Lipoprotein</keyword>
<keyword evidence="20" id="KW-1185">Reference proteome</keyword>
<accession>A0A6B2KSP9</accession>
<dbReference type="Pfam" id="PF22461">
    <property type="entry name" value="SLBB_2"/>
    <property type="match status" value="1"/>
</dbReference>
<evidence type="ECO:0000313" key="20">
    <source>
        <dbReference type="Proteomes" id="UP000482578"/>
    </source>
</evidence>
<evidence type="ECO:0000256" key="11">
    <source>
        <dbReference type="ARBA" id="ARBA00023136"/>
    </source>
</evidence>
<dbReference type="InterPro" id="IPR019554">
    <property type="entry name" value="Soluble_ligand-bd"/>
</dbReference>
<evidence type="ECO:0000256" key="8">
    <source>
        <dbReference type="ARBA" id="ARBA00023047"/>
    </source>
</evidence>
<evidence type="ECO:0000256" key="7">
    <source>
        <dbReference type="ARBA" id="ARBA00022729"/>
    </source>
</evidence>
<evidence type="ECO:0000259" key="17">
    <source>
        <dbReference type="Pfam" id="PF10531"/>
    </source>
</evidence>
<evidence type="ECO:0000259" key="18">
    <source>
        <dbReference type="Pfam" id="PF22461"/>
    </source>
</evidence>
<organism evidence="19 20">
    <name type="scientific">Crenobacter caeni</name>
    <dbReference type="NCBI Taxonomy" id="2705474"/>
    <lineage>
        <taxon>Bacteria</taxon>
        <taxon>Pseudomonadati</taxon>
        <taxon>Pseudomonadota</taxon>
        <taxon>Betaproteobacteria</taxon>
        <taxon>Neisseriales</taxon>
        <taxon>Neisseriaceae</taxon>
        <taxon>Crenobacter</taxon>
    </lineage>
</organism>
<keyword evidence="9" id="KW-0406">Ion transport</keyword>
<dbReference type="Pfam" id="PF10531">
    <property type="entry name" value="SLBB"/>
    <property type="match status" value="1"/>
</dbReference>
<dbReference type="EMBL" id="JAAGAA010000007">
    <property type="protein sequence ID" value="NDV13131.1"/>
    <property type="molecule type" value="Genomic_DNA"/>
</dbReference>
<evidence type="ECO:0000256" key="14">
    <source>
        <dbReference type="ARBA" id="ARBA00023288"/>
    </source>
</evidence>
<evidence type="ECO:0000256" key="4">
    <source>
        <dbReference type="ARBA" id="ARBA00022452"/>
    </source>
</evidence>
<evidence type="ECO:0000256" key="12">
    <source>
        <dbReference type="ARBA" id="ARBA00023139"/>
    </source>
</evidence>
<dbReference type="InterPro" id="IPR003715">
    <property type="entry name" value="Poly_export_N"/>
</dbReference>
<dbReference type="GO" id="GO:0006811">
    <property type="term" value="P:monoatomic ion transport"/>
    <property type="evidence" value="ECO:0007669"/>
    <property type="project" value="UniProtKB-KW"/>
</dbReference>
<keyword evidence="10" id="KW-0626">Porin</keyword>
<comment type="caution">
    <text evidence="19">The sequence shown here is derived from an EMBL/GenBank/DDBJ whole genome shotgun (WGS) entry which is preliminary data.</text>
</comment>
<keyword evidence="12" id="KW-0564">Palmitate</keyword>
<keyword evidence="11" id="KW-0472">Membrane</keyword>
<dbReference type="Gene3D" id="3.10.560.10">
    <property type="entry name" value="Outer membrane lipoprotein wza domain like"/>
    <property type="match status" value="2"/>
</dbReference>
<feature type="domain" description="Polysaccharide export protein N-terminal" evidence="16">
    <location>
        <begin position="29"/>
        <end position="105"/>
    </location>
</feature>
<dbReference type="PANTHER" id="PTHR33619:SF3">
    <property type="entry name" value="POLYSACCHARIDE EXPORT PROTEIN GFCE-RELATED"/>
    <property type="match status" value="1"/>
</dbReference>
<dbReference type="GO" id="GO:0009279">
    <property type="term" value="C:cell outer membrane"/>
    <property type="evidence" value="ECO:0007669"/>
    <property type="project" value="UniProtKB-SubCell"/>
</dbReference>
<dbReference type="Proteomes" id="UP000482578">
    <property type="component" value="Unassembled WGS sequence"/>
</dbReference>
<feature type="domain" description="Soluble ligand binding" evidence="17">
    <location>
        <begin position="199"/>
        <end position="249"/>
    </location>
</feature>